<comment type="caution">
    <text evidence="12">The sequence shown here is derived from an EMBL/GenBank/DDBJ whole genome shotgun (WGS) entry which is preliminary data.</text>
</comment>
<dbReference type="InterPro" id="IPR017871">
    <property type="entry name" value="ABC_transporter-like_CS"/>
</dbReference>
<evidence type="ECO:0000256" key="3">
    <source>
        <dbReference type="ARBA" id="ARBA00022448"/>
    </source>
</evidence>
<keyword evidence="13" id="KW-1185">Reference proteome</keyword>
<dbReference type="PROSITE" id="PS50893">
    <property type="entry name" value="ABC_TRANSPORTER_2"/>
    <property type="match status" value="2"/>
</dbReference>
<evidence type="ECO:0000313" key="13">
    <source>
        <dbReference type="Proteomes" id="UP000295391"/>
    </source>
</evidence>
<evidence type="ECO:0000256" key="6">
    <source>
        <dbReference type="ARBA" id="ARBA00022737"/>
    </source>
</evidence>
<dbReference type="PANTHER" id="PTHR43790">
    <property type="entry name" value="CARBOHYDRATE TRANSPORT ATP-BINDING PROTEIN MG119-RELATED"/>
    <property type="match status" value="1"/>
</dbReference>
<evidence type="ECO:0000313" key="12">
    <source>
        <dbReference type="EMBL" id="TDQ64309.1"/>
    </source>
</evidence>
<evidence type="ECO:0000259" key="11">
    <source>
        <dbReference type="PROSITE" id="PS50893"/>
    </source>
</evidence>
<accession>A0A4R6VKW5</accession>
<dbReference type="PANTHER" id="PTHR43790:SF4">
    <property type="entry name" value="GUANOSINE IMPORT ATP-BINDING PROTEIN NUPO"/>
    <property type="match status" value="1"/>
</dbReference>
<dbReference type="InterPro" id="IPR027417">
    <property type="entry name" value="P-loop_NTPase"/>
</dbReference>
<evidence type="ECO:0000256" key="2">
    <source>
        <dbReference type="ARBA" id="ARBA00005417"/>
    </source>
</evidence>
<evidence type="ECO:0000256" key="7">
    <source>
        <dbReference type="ARBA" id="ARBA00022741"/>
    </source>
</evidence>
<dbReference type="InterPro" id="IPR003593">
    <property type="entry name" value="AAA+_ATPase"/>
</dbReference>
<comment type="similarity">
    <text evidence="2">Belongs to the ABC transporter superfamily.</text>
</comment>
<evidence type="ECO:0000256" key="5">
    <source>
        <dbReference type="ARBA" id="ARBA00022597"/>
    </source>
</evidence>
<dbReference type="OrthoDB" id="9805029at2"/>
<proteinExistence type="inferred from homology"/>
<evidence type="ECO:0000256" key="9">
    <source>
        <dbReference type="ARBA" id="ARBA00022967"/>
    </source>
</evidence>
<protein>
    <submittedName>
        <fullName evidence="12">Simple sugar transport system ATP-binding protein</fullName>
    </submittedName>
</protein>
<dbReference type="GO" id="GO:0005524">
    <property type="term" value="F:ATP binding"/>
    <property type="evidence" value="ECO:0007669"/>
    <property type="project" value="UniProtKB-KW"/>
</dbReference>
<gene>
    <name evidence="12" type="ORF">ATL17_2326</name>
</gene>
<keyword evidence="6" id="KW-0677">Repeat</keyword>
<feature type="domain" description="ABC transporter" evidence="11">
    <location>
        <begin position="22"/>
        <end position="257"/>
    </location>
</feature>
<dbReference type="EMBL" id="SNYR01000002">
    <property type="protein sequence ID" value="TDQ64309.1"/>
    <property type="molecule type" value="Genomic_DNA"/>
</dbReference>
<name>A0A4R6VKW5_9HYPH</name>
<reference evidence="12 13" key="1">
    <citation type="submission" date="2019-03" db="EMBL/GenBank/DDBJ databases">
        <title>Genomic Encyclopedia of Type Strains, Phase III (KMG-III): the genomes of soil and plant-associated and newly described type strains.</title>
        <authorList>
            <person name="Whitman W."/>
        </authorList>
    </citation>
    <scope>NUCLEOTIDE SEQUENCE [LARGE SCALE GENOMIC DNA]</scope>
    <source>
        <strain evidence="12 13">CGMCC 1.7002</strain>
    </source>
</reference>
<keyword evidence="3" id="KW-0813">Transport</keyword>
<keyword evidence="5 12" id="KW-0762">Sugar transport</keyword>
<keyword evidence="4" id="KW-1003">Cell membrane</keyword>
<dbReference type="Proteomes" id="UP000295391">
    <property type="component" value="Unassembled WGS sequence"/>
</dbReference>
<evidence type="ECO:0000256" key="8">
    <source>
        <dbReference type="ARBA" id="ARBA00022840"/>
    </source>
</evidence>
<evidence type="ECO:0000256" key="10">
    <source>
        <dbReference type="ARBA" id="ARBA00023136"/>
    </source>
</evidence>
<evidence type="ECO:0000256" key="1">
    <source>
        <dbReference type="ARBA" id="ARBA00004202"/>
    </source>
</evidence>
<dbReference type="CDD" id="cd03216">
    <property type="entry name" value="ABC_Carb_Monos_I"/>
    <property type="match status" value="1"/>
</dbReference>
<dbReference type="Gene3D" id="3.40.50.300">
    <property type="entry name" value="P-loop containing nucleotide triphosphate hydrolases"/>
    <property type="match status" value="2"/>
</dbReference>
<dbReference type="GO" id="GO:0005886">
    <property type="term" value="C:plasma membrane"/>
    <property type="evidence" value="ECO:0007669"/>
    <property type="project" value="UniProtKB-SubCell"/>
</dbReference>
<dbReference type="SMART" id="SM00382">
    <property type="entry name" value="AAA"/>
    <property type="match status" value="2"/>
</dbReference>
<evidence type="ECO:0000256" key="4">
    <source>
        <dbReference type="ARBA" id="ARBA00022475"/>
    </source>
</evidence>
<dbReference type="InterPro" id="IPR003439">
    <property type="entry name" value="ABC_transporter-like_ATP-bd"/>
</dbReference>
<dbReference type="RefSeq" id="WP_133572922.1">
    <property type="nucleotide sequence ID" value="NZ_SNYR01000002.1"/>
</dbReference>
<organism evidence="12 13">
    <name type="scientific">Maritalea mobilis</name>
    <dbReference type="NCBI Taxonomy" id="483324"/>
    <lineage>
        <taxon>Bacteria</taxon>
        <taxon>Pseudomonadati</taxon>
        <taxon>Pseudomonadota</taxon>
        <taxon>Alphaproteobacteria</taxon>
        <taxon>Hyphomicrobiales</taxon>
        <taxon>Devosiaceae</taxon>
        <taxon>Maritalea</taxon>
    </lineage>
</organism>
<keyword evidence="8 12" id="KW-0067">ATP-binding</keyword>
<dbReference type="AlphaFoldDB" id="A0A4R6VKW5"/>
<dbReference type="InterPro" id="IPR050107">
    <property type="entry name" value="ABC_carbohydrate_import_ATPase"/>
</dbReference>
<keyword evidence="10" id="KW-0472">Membrane</keyword>
<feature type="domain" description="ABC transporter" evidence="11">
    <location>
        <begin position="274"/>
        <end position="521"/>
    </location>
</feature>
<dbReference type="SUPFAM" id="SSF52540">
    <property type="entry name" value="P-loop containing nucleoside triphosphate hydrolases"/>
    <property type="match status" value="2"/>
</dbReference>
<dbReference type="CDD" id="cd03215">
    <property type="entry name" value="ABC_Carb_Monos_II"/>
    <property type="match status" value="1"/>
</dbReference>
<sequence>MVENQTSSAQQPAKAAGSAHAIDLKKVSKAFGPVQANKDIDLTVKRNSIHGIVGENGAGKSTLMSILYGFYTADSGEIWVNGQLVKIKDSSHALELGIGMVHQHFMLVENFTVLENIILGAEGEFLLDSSKAKARDELTRLAKDYGLDVDPDALIEDLSVGQEQRVEILKALYRGADVLILDEPTGVLTPTEADQLFRILEQLRDEGKTIILITHKLREIMAVTDTVSVMRQGEMVGTIATADTSPEQLAEMMVGRRVLLRVDKTPAKPGDVVLEVKNLSVTDEIGVPRVKDVSFNVKAGEIVGIAGVAGNGQSQLLRAISGMEAPLLGDVRINGELVRFEGDDSAAKVREMGLAHVPEDRLKMGLVTQFQEWENSLLGYHDSEKYGSGPFLSVKDAIADAEKRIEMFDIRPRNPRLKTANFSGGNQQKVVLAREMDRELDVLVVGQPTRGVDIGAIEFIHKQIIELRDQGKAVLLVSVELDEIRALSDRVLVMFDGEIVTELAPDATERDFGLSMAGVDPKEGA</sequence>
<keyword evidence="7" id="KW-0547">Nucleotide-binding</keyword>
<dbReference type="PROSITE" id="PS00211">
    <property type="entry name" value="ABC_TRANSPORTER_1"/>
    <property type="match status" value="1"/>
</dbReference>
<comment type="subcellular location">
    <subcellularLocation>
        <location evidence="1">Cell membrane</location>
        <topology evidence="1">Peripheral membrane protein</topology>
    </subcellularLocation>
</comment>
<keyword evidence="9" id="KW-1278">Translocase</keyword>
<dbReference type="Pfam" id="PF00005">
    <property type="entry name" value="ABC_tran"/>
    <property type="match status" value="2"/>
</dbReference>
<dbReference type="GO" id="GO:0016887">
    <property type="term" value="F:ATP hydrolysis activity"/>
    <property type="evidence" value="ECO:0007669"/>
    <property type="project" value="InterPro"/>
</dbReference>
<dbReference type="FunFam" id="3.40.50.300:FF:000127">
    <property type="entry name" value="Ribose import ATP-binding protein RbsA"/>
    <property type="match status" value="1"/>
</dbReference>